<dbReference type="PANTHER" id="PTHR42939:SF1">
    <property type="entry name" value="ABC TRANSPORTER ATP-BINDING PROTEIN ALBC-RELATED"/>
    <property type="match status" value="1"/>
</dbReference>
<keyword evidence="2" id="KW-0547">Nucleotide-binding</keyword>
<dbReference type="PANTHER" id="PTHR42939">
    <property type="entry name" value="ABC TRANSPORTER ATP-BINDING PROTEIN ALBC-RELATED"/>
    <property type="match status" value="1"/>
</dbReference>
<sequence>MLEISQFKKDYSTGFKLQIEDLKLGVGIHLIKGENGSGKSTLLKAIAGIHDFEGDIIWDGVSIKSSPIPYRKKINYSDAEPHFPNFLSLDELIRFTLKTKGGSKTQVESLKREFRIRDFSKNPISSYSSGMLKKAGLILAFLGDPGLIILDEPFTTIDLEAQDHLRNLILSARKSGVTFLITGHLVNFESLLEYDSILKIFDGKITLG</sequence>
<keyword evidence="3 5" id="KW-0067">ATP-binding</keyword>
<evidence type="ECO:0000256" key="2">
    <source>
        <dbReference type="ARBA" id="ARBA00022741"/>
    </source>
</evidence>
<dbReference type="EMBL" id="JAHVHP010000001">
    <property type="protein sequence ID" value="MBY5950764.1"/>
    <property type="molecule type" value="Genomic_DNA"/>
</dbReference>
<dbReference type="RefSeq" id="WP_134202427.1">
    <property type="nucleotide sequence ID" value="NZ_JAHVHP010000001.1"/>
</dbReference>
<dbReference type="SMART" id="SM00382">
    <property type="entry name" value="AAA"/>
    <property type="match status" value="1"/>
</dbReference>
<evidence type="ECO:0000256" key="1">
    <source>
        <dbReference type="ARBA" id="ARBA00022448"/>
    </source>
</evidence>
<keyword evidence="6" id="KW-1185">Reference proteome</keyword>
<gene>
    <name evidence="5" type="ORF">KUV23_07260</name>
</gene>
<protein>
    <submittedName>
        <fullName evidence="5">ATP-binding cassette domain-containing protein</fullName>
    </submittedName>
</protein>
<dbReference type="InterPro" id="IPR051782">
    <property type="entry name" value="ABC_Transporter_VariousFunc"/>
</dbReference>
<comment type="caution">
    <text evidence="5">The sequence shown here is derived from an EMBL/GenBank/DDBJ whole genome shotgun (WGS) entry which is preliminary data.</text>
</comment>
<evidence type="ECO:0000259" key="4">
    <source>
        <dbReference type="PROSITE" id="PS50893"/>
    </source>
</evidence>
<dbReference type="Gene3D" id="3.40.50.300">
    <property type="entry name" value="P-loop containing nucleotide triphosphate hydrolases"/>
    <property type="match status" value="1"/>
</dbReference>
<feature type="domain" description="ABC transporter" evidence="4">
    <location>
        <begin position="2"/>
        <end position="207"/>
    </location>
</feature>
<dbReference type="InterPro" id="IPR027417">
    <property type="entry name" value="P-loop_NTPase"/>
</dbReference>
<accession>A0ABS7N354</accession>
<evidence type="ECO:0000256" key="3">
    <source>
        <dbReference type="ARBA" id="ARBA00022840"/>
    </source>
</evidence>
<evidence type="ECO:0000313" key="5">
    <source>
        <dbReference type="EMBL" id="MBY5950764.1"/>
    </source>
</evidence>
<keyword evidence="1" id="KW-0813">Transport</keyword>
<proteinExistence type="predicted"/>
<dbReference type="Proteomes" id="UP000766609">
    <property type="component" value="Unassembled WGS sequence"/>
</dbReference>
<dbReference type="Pfam" id="PF00005">
    <property type="entry name" value="ABC_tran"/>
    <property type="match status" value="1"/>
</dbReference>
<dbReference type="PROSITE" id="PS00211">
    <property type="entry name" value="ABC_TRANSPORTER_1"/>
    <property type="match status" value="1"/>
</dbReference>
<reference evidence="5 6" key="1">
    <citation type="submission" date="2021-06" db="EMBL/GenBank/DDBJ databases">
        <title>44 bacteria genomes isolated from Dapeng, Shenzhen.</title>
        <authorList>
            <person name="Zheng W."/>
            <person name="Yu S."/>
            <person name="Huang Y."/>
        </authorList>
    </citation>
    <scope>NUCLEOTIDE SEQUENCE [LARGE SCALE GENOMIC DNA]</scope>
    <source>
        <strain evidence="5 6">DP5N14-6</strain>
    </source>
</reference>
<dbReference type="InterPro" id="IPR003593">
    <property type="entry name" value="AAA+_ATPase"/>
</dbReference>
<dbReference type="InterPro" id="IPR003439">
    <property type="entry name" value="ABC_transporter-like_ATP-bd"/>
</dbReference>
<dbReference type="GO" id="GO:0005524">
    <property type="term" value="F:ATP binding"/>
    <property type="evidence" value="ECO:0007669"/>
    <property type="project" value="UniProtKB-KW"/>
</dbReference>
<organism evidence="5 6">
    <name type="scientific">Algoriphagus marincola</name>
    <dbReference type="NCBI Taxonomy" id="264027"/>
    <lineage>
        <taxon>Bacteria</taxon>
        <taxon>Pseudomonadati</taxon>
        <taxon>Bacteroidota</taxon>
        <taxon>Cytophagia</taxon>
        <taxon>Cytophagales</taxon>
        <taxon>Cyclobacteriaceae</taxon>
        <taxon>Algoriphagus</taxon>
    </lineage>
</organism>
<name>A0ABS7N354_9BACT</name>
<dbReference type="PROSITE" id="PS50893">
    <property type="entry name" value="ABC_TRANSPORTER_2"/>
    <property type="match status" value="1"/>
</dbReference>
<dbReference type="InterPro" id="IPR017871">
    <property type="entry name" value="ABC_transporter-like_CS"/>
</dbReference>
<dbReference type="SUPFAM" id="SSF52540">
    <property type="entry name" value="P-loop containing nucleoside triphosphate hydrolases"/>
    <property type="match status" value="1"/>
</dbReference>
<evidence type="ECO:0000313" key="6">
    <source>
        <dbReference type="Proteomes" id="UP000766609"/>
    </source>
</evidence>